<dbReference type="STRING" id="104102.AtDm6_3350"/>
<dbReference type="Proteomes" id="UP000029448">
    <property type="component" value="Unassembled WGS sequence"/>
</dbReference>
<evidence type="ECO:0000313" key="2">
    <source>
        <dbReference type="Proteomes" id="UP000029448"/>
    </source>
</evidence>
<dbReference type="EMBL" id="JOKM01000106">
    <property type="protein sequence ID" value="KGB20985.1"/>
    <property type="molecule type" value="Genomic_DNA"/>
</dbReference>
<reference evidence="1 2" key="1">
    <citation type="submission" date="2014-06" db="EMBL/GenBank/DDBJ databases">
        <title>Functional and comparative genomic analyses of the Drosophila gut microbiota identify candidate symbiosis factors.</title>
        <authorList>
            <person name="Newell P.D."/>
            <person name="Chaston J.M."/>
            <person name="Douglas A.E."/>
        </authorList>
    </citation>
    <scope>NUCLEOTIDE SEQUENCE [LARGE SCALE GENOMIC DNA]</scope>
    <source>
        <strain evidence="1 2">DmCS_006</strain>
    </source>
</reference>
<evidence type="ECO:0000313" key="1">
    <source>
        <dbReference type="EMBL" id="KGB20985.1"/>
    </source>
</evidence>
<protein>
    <submittedName>
        <fullName evidence="1">Uncharacterized protein</fullName>
    </submittedName>
</protein>
<proteinExistence type="predicted"/>
<dbReference type="AlphaFoldDB" id="A0A094YG14"/>
<comment type="caution">
    <text evidence="1">The sequence shown here is derived from an EMBL/GenBank/DDBJ whole genome shotgun (WGS) entry which is preliminary data.</text>
</comment>
<name>A0A094YG14_9PROT</name>
<dbReference type="PATRIC" id="fig|104102.7.peg.3306"/>
<accession>A0A094YG14</accession>
<dbReference type="RefSeq" id="WP_035382302.1">
    <property type="nucleotide sequence ID" value="NZ_JACAOJ010000075.1"/>
</dbReference>
<keyword evidence="2" id="KW-1185">Reference proteome</keyword>
<dbReference type="GeneID" id="89477514"/>
<organism evidence="1 2">
    <name type="scientific">Acetobacter tropicalis</name>
    <dbReference type="NCBI Taxonomy" id="104102"/>
    <lineage>
        <taxon>Bacteria</taxon>
        <taxon>Pseudomonadati</taxon>
        <taxon>Pseudomonadota</taxon>
        <taxon>Alphaproteobacteria</taxon>
        <taxon>Acetobacterales</taxon>
        <taxon>Acetobacteraceae</taxon>
        <taxon>Acetobacter</taxon>
    </lineage>
</organism>
<sequence length="113" mass="12838">MPRYQITLTGAGRGRFEAIMTDHATGWQIVFGDCRREVRGSQQICAGPQTDGRSLWMLEMQKKADGYYQVDLTAAPHWRIRFEECELDTEDGRQCIIGWCNQAEPLAAEKEAA</sequence>
<gene>
    <name evidence="1" type="ORF">AtDm6_3350</name>
</gene>